<comment type="caution">
    <text evidence="1">The sequence shown here is derived from an EMBL/GenBank/DDBJ whole genome shotgun (WGS) entry which is preliminary data.</text>
</comment>
<evidence type="ECO:0000313" key="2">
    <source>
        <dbReference type="Proteomes" id="UP000432464"/>
    </source>
</evidence>
<keyword evidence="2" id="KW-1185">Reference proteome</keyword>
<dbReference type="RefSeq" id="WP_154788040.1">
    <property type="nucleotide sequence ID" value="NZ_WMBB01000005.1"/>
</dbReference>
<dbReference type="EMBL" id="WMBB01000005">
    <property type="protein sequence ID" value="MTE13601.1"/>
    <property type="molecule type" value="Genomic_DNA"/>
</dbReference>
<gene>
    <name evidence="1" type="ORF">GLP40_12565</name>
</gene>
<dbReference type="Proteomes" id="UP000432464">
    <property type="component" value="Unassembled WGS sequence"/>
</dbReference>
<accession>A0A6I3KW08</accession>
<protein>
    <submittedName>
        <fullName evidence="1">Uncharacterized protein</fullName>
    </submittedName>
</protein>
<dbReference type="AlphaFoldDB" id="A0A6I3KW08"/>
<organism evidence="1 2">
    <name type="scientific">Nocardia aurantiaca</name>
    <dbReference type="NCBI Taxonomy" id="2675850"/>
    <lineage>
        <taxon>Bacteria</taxon>
        <taxon>Bacillati</taxon>
        <taxon>Actinomycetota</taxon>
        <taxon>Actinomycetes</taxon>
        <taxon>Mycobacteriales</taxon>
        <taxon>Nocardiaceae</taxon>
        <taxon>Nocardia</taxon>
    </lineage>
</organism>
<sequence>MPLIDGIRCRDDYRRDGTARTLDGMRSSYMEKVVTIAEDKRLAAGTRISIPFAVESAARTIGRRNTSPAPR</sequence>
<proteinExistence type="predicted"/>
<evidence type="ECO:0000313" key="1">
    <source>
        <dbReference type="EMBL" id="MTE13601.1"/>
    </source>
</evidence>
<reference evidence="1 2" key="1">
    <citation type="submission" date="2019-11" db="EMBL/GenBank/DDBJ databases">
        <title>Nocardia sp. nov. CT2-14 isolated from soil.</title>
        <authorList>
            <person name="Kanchanasin P."/>
            <person name="Tanasupawat S."/>
            <person name="Yuki M."/>
            <person name="Kudo T."/>
        </authorList>
    </citation>
    <scope>NUCLEOTIDE SEQUENCE [LARGE SCALE GENOMIC DNA]</scope>
    <source>
        <strain evidence="1 2">CT2-14</strain>
    </source>
</reference>
<name>A0A6I3KW08_9NOCA</name>